<evidence type="ECO:0000313" key="1">
    <source>
        <dbReference type="EMBL" id="EPF28384.1"/>
    </source>
</evidence>
<reference evidence="1 2" key="1">
    <citation type="submission" date="2013-04" db="EMBL/GenBank/DDBJ databases">
        <title>The Genome Sequence of Treponema medium ATCC 700293.</title>
        <authorList>
            <consortium name="The Broad Institute Genomics Platform"/>
            <person name="Earl A."/>
            <person name="Ward D."/>
            <person name="Feldgarden M."/>
            <person name="Gevers D."/>
            <person name="Leonetti C."/>
            <person name="Blanton J.M."/>
            <person name="Dewhirst F.E."/>
            <person name="Izard J."/>
            <person name="Walker B."/>
            <person name="Young S."/>
            <person name="Zeng Q."/>
            <person name="Gargeya S."/>
            <person name="Fitzgerald M."/>
            <person name="Haas B."/>
            <person name="Abouelleil A."/>
            <person name="Allen A.W."/>
            <person name="Alvarado L."/>
            <person name="Arachchi H.M."/>
            <person name="Berlin A.M."/>
            <person name="Chapman S.B."/>
            <person name="Gainer-Dewar J."/>
            <person name="Goldberg J."/>
            <person name="Griggs A."/>
            <person name="Gujja S."/>
            <person name="Hansen M."/>
            <person name="Howarth C."/>
            <person name="Imamovic A."/>
            <person name="Ireland A."/>
            <person name="Larimer J."/>
            <person name="McCowan C."/>
            <person name="Murphy C."/>
            <person name="Pearson M."/>
            <person name="Poon T.W."/>
            <person name="Priest M."/>
            <person name="Roberts A."/>
            <person name="Saif S."/>
            <person name="Shea T."/>
            <person name="Sisk P."/>
            <person name="Sykes S."/>
            <person name="Wortman J."/>
            <person name="Nusbaum C."/>
            <person name="Birren B."/>
        </authorList>
    </citation>
    <scope>NUCLEOTIDE SEQUENCE [LARGE SCALE GENOMIC DNA]</scope>
    <source>
        <strain evidence="1 2">ATCC 700293</strain>
    </source>
</reference>
<dbReference type="RefSeq" id="WP_016523530.1">
    <property type="nucleotide sequence ID" value="NZ_KE332517.1"/>
</dbReference>
<sequence>MKFYLKIITPIFVFAFVYSFLSMCFGSRGFFACQQLRRQREALVQHVQLLSDIGEDLSIRIANLSSDPQTIAVYAHELGYVQKNERLIKLMNFSGTVERTEDAGVVYLIEAPRYLPDAVCKTIAVSISIIVIMCEMIVSRKNAYSKKSS</sequence>
<evidence type="ECO:0008006" key="3">
    <source>
        <dbReference type="Google" id="ProtNLM"/>
    </source>
</evidence>
<organism evidence="1 2">
    <name type="scientific">Treponema medium ATCC 700293</name>
    <dbReference type="NCBI Taxonomy" id="1125700"/>
    <lineage>
        <taxon>Bacteria</taxon>
        <taxon>Pseudomonadati</taxon>
        <taxon>Spirochaetota</taxon>
        <taxon>Spirochaetia</taxon>
        <taxon>Spirochaetales</taxon>
        <taxon>Treponemataceae</taxon>
        <taxon>Treponema</taxon>
    </lineage>
</organism>
<accession>A0AA87NRD0</accession>
<dbReference type="InterPro" id="IPR007060">
    <property type="entry name" value="FtsL/DivIC"/>
</dbReference>
<dbReference type="AlphaFoldDB" id="A0AA87NRD0"/>
<gene>
    <name evidence="1" type="ORF">HMPREF9195_01593</name>
</gene>
<dbReference type="Proteomes" id="UP000014634">
    <property type="component" value="Unassembled WGS sequence"/>
</dbReference>
<comment type="caution">
    <text evidence="1">The sequence shown here is derived from an EMBL/GenBank/DDBJ whole genome shotgun (WGS) entry which is preliminary data.</text>
</comment>
<dbReference type="EMBL" id="ATFE01000012">
    <property type="protein sequence ID" value="EPF28384.1"/>
    <property type="molecule type" value="Genomic_DNA"/>
</dbReference>
<protein>
    <recommendedName>
        <fullName evidence="3">Septum formation initiator</fullName>
    </recommendedName>
</protein>
<evidence type="ECO:0000313" key="2">
    <source>
        <dbReference type="Proteomes" id="UP000014634"/>
    </source>
</evidence>
<dbReference type="Pfam" id="PF04977">
    <property type="entry name" value="DivIC"/>
    <property type="match status" value="1"/>
</dbReference>
<proteinExistence type="predicted"/>
<name>A0AA87NRD0_TREMD</name>